<evidence type="ECO:0000313" key="3">
    <source>
        <dbReference type="EMBL" id="NJB67414.1"/>
    </source>
</evidence>
<comment type="caution">
    <text evidence="3">The sequence shown here is derived from an EMBL/GenBank/DDBJ whole genome shotgun (WGS) entry which is preliminary data.</text>
</comment>
<feature type="transmembrane region" description="Helical" evidence="2">
    <location>
        <begin position="231"/>
        <end position="254"/>
    </location>
</feature>
<reference evidence="3 4" key="1">
    <citation type="submission" date="2020-03" db="EMBL/GenBank/DDBJ databases">
        <title>Genomic Encyclopedia of Type Strains, Phase IV (KMG-IV): sequencing the most valuable type-strain genomes for metagenomic binning, comparative biology and taxonomic classification.</title>
        <authorList>
            <person name="Goeker M."/>
        </authorList>
    </citation>
    <scope>NUCLEOTIDE SEQUENCE [LARGE SCALE GENOMIC DNA]</scope>
    <source>
        <strain evidence="3 4">DSM 24233</strain>
    </source>
</reference>
<keyword evidence="4" id="KW-1185">Reference proteome</keyword>
<keyword evidence="2" id="KW-0472">Membrane</keyword>
<evidence type="ECO:0000256" key="1">
    <source>
        <dbReference type="SAM" id="MobiDB-lite"/>
    </source>
</evidence>
<feature type="region of interest" description="Disordered" evidence="1">
    <location>
        <begin position="295"/>
        <end position="314"/>
    </location>
</feature>
<dbReference type="EMBL" id="JAATJA010000001">
    <property type="protein sequence ID" value="NJB67414.1"/>
    <property type="molecule type" value="Genomic_DNA"/>
</dbReference>
<sequence>MLPRPNPYGLTDAAKRLEERLASGELSGADLAGELGEFMRVVAHVIADAQIIPQDAPAQRAADIAHPAPTVATQEQQAQLQPATSEFPAAPLADDEPEEDFALEEEPGLPTLDPFAMRDTAREEPQAQTYAEAPCPPQRPTRRVIVTGNADWEQPASSPAMFMGNPEADGLDMFACTMFGPNPACDTPDTTDGETADRERLAGWASQSFASQKSPHAAALLSLIIPGSGHFYVGHAPLGIAYFIAATACAYGTAALGSPLALGAFIGLGVSGAIGTFGMAQEHNDREQAFRRTSPVATAHGAHRESTLTARHLP</sequence>
<organism evidence="3 4">
    <name type="scientific">Desulfobaculum xiamenense</name>
    <dbReference type="NCBI Taxonomy" id="995050"/>
    <lineage>
        <taxon>Bacteria</taxon>
        <taxon>Pseudomonadati</taxon>
        <taxon>Thermodesulfobacteriota</taxon>
        <taxon>Desulfovibrionia</taxon>
        <taxon>Desulfovibrionales</taxon>
        <taxon>Desulfovibrionaceae</taxon>
        <taxon>Desulfobaculum</taxon>
    </lineage>
</organism>
<dbReference type="RefSeq" id="WP_167940473.1">
    <property type="nucleotide sequence ID" value="NZ_JAATJA010000001.1"/>
</dbReference>
<protein>
    <submittedName>
        <fullName evidence="3">TM2 domain-containing membrane protein YozV</fullName>
    </submittedName>
</protein>
<gene>
    <name evidence="3" type="ORF">GGQ74_001054</name>
</gene>
<accession>A0A846QQC7</accession>
<name>A0A846QQC7_9BACT</name>
<evidence type="ECO:0000256" key="2">
    <source>
        <dbReference type="SAM" id="Phobius"/>
    </source>
</evidence>
<feature type="transmembrane region" description="Helical" evidence="2">
    <location>
        <begin position="260"/>
        <end position="280"/>
    </location>
</feature>
<dbReference type="Proteomes" id="UP000580856">
    <property type="component" value="Unassembled WGS sequence"/>
</dbReference>
<keyword evidence="2" id="KW-1133">Transmembrane helix</keyword>
<dbReference type="AlphaFoldDB" id="A0A846QQC7"/>
<keyword evidence="2" id="KW-0812">Transmembrane</keyword>
<evidence type="ECO:0000313" key="4">
    <source>
        <dbReference type="Proteomes" id="UP000580856"/>
    </source>
</evidence>
<proteinExistence type="predicted"/>